<dbReference type="PANTHER" id="PTHR30055:SF234">
    <property type="entry name" value="HTH-TYPE TRANSCRIPTIONAL REGULATOR BETI"/>
    <property type="match status" value="1"/>
</dbReference>
<evidence type="ECO:0000313" key="8">
    <source>
        <dbReference type="Proteomes" id="UP000642070"/>
    </source>
</evidence>
<evidence type="ECO:0000313" key="7">
    <source>
        <dbReference type="EMBL" id="GGM55499.1"/>
    </source>
</evidence>
<keyword evidence="3" id="KW-0804">Transcription</keyword>
<dbReference type="InterPro" id="IPR050109">
    <property type="entry name" value="HTH-type_TetR-like_transc_reg"/>
</dbReference>
<keyword evidence="1" id="KW-0805">Transcription regulation</keyword>
<dbReference type="SUPFAM" id="SSF46689">
    <property type="entry name" value="Homeodomain-like"/>
    <property type="match status" value="1"/>
</dbReference>
<protein>
    <submittedName>
        <fullName evidence="7">TetR family transcriptional regulator</fullName>
    </submittedName>
</protein>
<evidence type="ECO:0000256" key="1">
    <source>
        <dbReference type="ARBA" id="ARBA00023015"/>
    </source>
</evidence>
<dbReference type="GO" id="GO:0003700">
    <property type="term" value="F:DNA-binding transcription factor activity"/>
    <property type="evidence" value="ECO:0007669"/>
    <property type="project" value="TreeGrafter"/>
</dbReference>
<reference evidence="7" key="2">
    <citation type="submission" date="2020-09" db="EMBL/GenBank/DDBJ databases">
        <authorList>
            <person name="Sun Q."/>
            <person name="Ohkuma M."/>
        </authorList>
    </citation>
    <scope>NUCLEOTIDE SEQUENCE</scope>
    <source>
        <strain evidence="7">JCM 19831</strain>
    </source>
</reference>
<gene>
    <name evidence="7" type="ORF">GCM10007977_066490</name>
</gene>
<dbReference type="GO" id="GO:0000976">
    <property type="term" value="F:transcription cis-regulatory region binding"/>
    <property type="evidence" value="ECO:0007669"/>
    <property type="project" value="TreeGrafter"/>
</dbReference>
<feature type="domain" description="HTH tetR-type" evidence="6">
    <location>
        <begin position="20"/>
        <end position="80"/>
    </location>
</feature>
<dbReference type="PRINTS" id="PR00455">
    <property type="entry name" value="HTHTETR"/>
</dbReference>
<dbReference type="InterPro" id="IPR009057">
    <property type="entry name" value="Homeodomain-like_sf"/>
</dbReference>
<proteinExistence type="predicted"/>
<dbReference type="Pfam" id="PF00440">
    <property type="entry name" value="TetR_N"/>
    <property type="match status" value="1"/>
</dbReference>
<dbReference type="EMBL" id="BMPI01000037">
    <property type="protein sequence ID" value="GGM55499.1"/>
    <property type="molecule type" value="Genomic_DNA"/>
</dbReference>
<keyword evidence="8" id="KW-1185">Reference proteome</keyword>
<feature type="DNA-binding region" description="H-T-H motif" evidence="4">
    <location>
        <begin position="43"/>
        <end position="62"/>
    </location>
</feature>
<dbReference type="Proteomes" id="UP000642070">
    <property type="component" value="Unassembled WGS sequence"/>
</dbReference>
<evidence type="ECO:0000256" key="2">
    <source>
        <dbReference type="ARBA" id="ARBA00023125"/>
    </source>
</evidence>
<organism evidence="7 8">
    <name type="scientific">Dactylosporangium sucinum</name>
    <dbReference type="NCBI Taxonomy" id="1424081"/>
    <lineage>
        <taxon>Bacteria</taxon>
        <taxon>Bacillati</taxon>
        <taxon>Actinomycetota</taxon>
        <taxon>Actinomycetes</taxon>
        <taxon>Micromonosporales</taxon>
        <taxon>Micromonosporaceae</taxon>
        <taxon>Dactylosporangium</taxon>
    </lineage>
</organism>
<evidence type="ECO:0000259" key="6">
    <source>
        <dbReference type="PROSITE" id="PS50977"/>
    </source>
</evidence>
<dbReference type="PANTHER" id="PTHR30055">
    <property type="entry name" value="HTH-TYPE TRANSCRIPTIONAL REGULATOR RUTR"/>
    <property type="match status" value="1"/>
</dbReference>
<accession>A0A917X235</accession>
<evidence type="ECO:0000256" key="3">
    <source>
        <dbReference type="ARBA" id="ARBA00023163"/>
    </source>
</evidence>
<dbReference type="Gene3D" id="1.10.357.10">
    <property type="entry name" value="Tetracycline Repressor, domain 2"/>
    <property type="match status" value="1"/>
</dbReference>
<evidence type="ECO:0000256" key="4">
    <source>
        <dbReference type="PROSITE-ProRule" id="PRU00335"/>
    </source>
</evidence>
<evidence type="ECO:0000256" key="5">
    <source>
        <dbReference type="SAM" id="MobiDB-lite"/>
    </source>
</evidence>
<dbReference type="PROSITE" id="PS50977">
    <property type="entry name" value="HTH_TETR_2"/>
    <property type="match status" value="1"/>
</dbReference>
<name>A0A917X235_9ACTN</name>
<dbReference type="InterPro" id="IPR001647">
    <property type="entry name" value="HTH_TetR"/>
</dbReference>
<comment type="caution">
    <text evidence="7">The sequence shown here is derived from an EMBL/GenBank/DDBJ whole genome shotgun (WGS) entry which is preliminary data.</text>
</comment>
<keyword evidence="2 4" id="KW-0238">DNA-binding</keyword>
<dbReference type="AlphaFoldDB" id="A0A917X235"/>
<reference evidence="7" key="1">
    <citation type="journal article" date="2014" name="Int. J. Syst. Evol. Microbiol.">
        <title>Complete genome sequence of Corynebacterium casei LMG S-19264T (=DSM 44701T), isolated from a smear-ripened cheese.</title>
        <authorList>
            <consortium name="US DOE Joint Genome Institute (JGI-PGF)"/>
            <person name="Walter F."/>
            <person name="Albersmeier A."/>
            <person name="Kalinowski J."/>
            <person name="Ruckert C."/>
        </authorList>
    </citation>
    <scope>NUCLEOTIDE SEQUENCE</scope>
    <source>
        <strain evidence="7">JCM 19831</strain>
    </source>
</reference>
<feature type="region of interest" description="Disordered" evidence="5">
    <location>
        <begin position="1"/>
        <end position="22"/>
    </location>
</feature>
<sequence>MDGMNTPRRRPGRPPQADPQATRERIVAAATGLFARHGFDAVSVRQVADAAGVDVATVHHHTGGKAVLYEACFARVYALEQRALEPVLSSPTDLHRVLDAFLDFLEEWPENTGLWLRRWLDPTRHRGIDERYSMPLYERVERLLAAAGEPHPRVAVRSLIWAVHAHAVRALHGEVPGEERAALREFAHRWVSRMYDAP</sequence>